<dbReference type="OrthoDB" id="5220at2"/>
<dbReference type="InterPro" id="IPR007731">
    <property type="entry name" value="DUF669"/>
</dbReference>
<evidence type="ECO:0000313" key="2">
    <source>
        <dbReference type="EMBL" id="QDV53720.1"/>
    </source>
</evidence>
<dbReference type="Pfam" id="PF05037">
    <property type="entry name" value="DUF669"/>
    <property type="match status" value="1"/>
</dbReference>
<evidence type="ECO:0000313" key="3">
    <source>
        <dbReference type="Proteomes" id="UP000318313"/>
    </source>
</evidence>
<proteinExistence type="predicted"/>
<evidence type="ECO:0000256" key="1">
    <source>
        <dbReference type="SAM" id="MobiDB-lite"/>
    </source>
</evidence>
<sequence length="157" mass="17174">MANLSGFNANDQKPMESFDPLPADKYKAVIVESEIKPNKKQNGTYLQIKFQIIEGQYQNRTLFARLNLDNPSDIATGIARSELAAICLAVDVPSPNDSAELHNIPLVLNVKCVTRKDNGEVANEIKGYESANQQTQPPAQSAPPVSQSNLATPPWAR</sequence>
<accession>A0A518IKV6</accession>
<keyword evidence="3" id="KW-1185">Reference proteome</keyword>
<feature type="region of interest" description="Disordered" evidence="1">
    <location>
        <begin position="125"/>
        <end position="157"/>
    </location>
</feature>
<evidence type="ECO:0008006" key="4">
    <source>
        <dbReference type="Google" id="ProtNLM"/>
    </source>
</evidence>
<protein>
    <recommendedName>
        <fullName evidence="4">DUF669 domain-containing protein</fullName>
    </recommendedName>
</protein>
<organism evidence="2 3">
    <name type="scientific">Gimesia fumaroli</name>
    <dbReference type="NCBI Taxonomy" id="2527976"/>
    <lineage>
        <taxon>Bacteria</taxon>
        <taxon>Pseudomonadati</taxon>
        <taxon>Planctomycetota</taxon>
        <taxon>Planctomycetia</taxon>
        <taxon>Planctomycetales</taxon>
        <taxon>Planctomycetaceae</taxon>
        <taxon>Gimesia</taxon>
    </lineage>
</organism>
<dbReference type="AlphaFoldDB" id="A0A518IKV6"/>
<dbReference type="EMBL" id="CP037452">
    <property type="protein sequence ID" value="QDV53720.1"/>
    <property type="molecule type" value="Genomic_DNA"/>
</dbReference>
<name>A0A518IKV6_9PLAN</name>
<dbReference type="Proteomes" id="UP000318313">
    <property type="component" value="Chromosome"/>
</dbReference>
<reference evidence="2 3" key="1">
    <citation type="submission" date="2019-03" db="EMBL/GenBank/DDBJ databases">
        <title>Deep-cultivation of Planctomycetes and their phenomic and genomic characterization uncovers novel biology.</title>
        <authorList>
            <person name="Wiegand S."/>
            <person name="Jogler M."/>
            <person name="Boedeker C."/>
            <person name="Pinto D."/>
            <person name="Vollmers J."/>
            <person name="Rivas-Marin E."/>
            <person name="Kohn T."/>
            <person name="Peeters S.H."/>
            <person name="Heuer A."/>
            <person name="Rast P."/>
            <person name="Oberbeckmann S."/>
            <person name="Bunk B."/>
            <person name="Jeske O."/>
            <person name="Meyerdierks A."/>
            <person name="Storesund J.E."/>
            <person name="Kallscheuer N."/>
            <person name="Luecker S."/>
            <person name="Lage O.M."/>
            <person name="Pohl T."/>
            <person name="Merkel B.J."/>
            <person name="Hornburger P."/>
            <person name="Mueller R.-W."/>
            <person name="Bruemmer F."/>
            <person name="Labrenz M."/>
            <person name="Spormann A.M."/>
            <person name="Op den Camp H."/>
            <person name="Overmann J."/>
            <person name="Amann R."/>
            <person name="Jetten M.S.M."/>
            <person name="Mascher T."/>
            <person name="Medema M.H."/>
            <person name="Devos D.P."/>
            <person name="Kaster A.-K."/>
            <person name="Ovreas L."/>
            <person name="Rohde M."/>
            <person name="Galperin M.Y."/>
            <person name="Jogler C."/>
        </authorList>
    </citation>
    <scope>NUCLEOTIDE SEQUENCE [LARGE SCALE GENOMIC DNA]</scope>
    <source>
        <strain evidence="2 3">Enr17</strain>
    </source>
</reference>
<dbReference type="KEGG" id="gfm:Enr17x_58010"/>
<gene>
    <name evidence="2" type="ORF">Enr17x_58010</name>
</gene>
<dbReference type="RefSeq" id="WP_145313431.1">
    <property type="nucleotide sequence ID" value="NZ_CP037452.1"/>
</dbReference>
<feature type="compositionally biased region" description="Low complexity" evidence="1">
    <location>
        <begin position="130"/>
        <end position="148"/>
    </location>
</feature>